<accession>A0ABQ2FZG0</accession>
<organism evidence="2 3">
    <name type="scientific">Deinococcus aerolatus</name>
    <dbReference type="NCBI Taxonomy" id="522487"/>
    <lineage>
        <taxon>Bacteria</taxon>
        <taxon>Thermotogati</taxon>
        <taxon>Deinococcota</taxon>
        <taxon>Deinococci</taxon>
        <taxon>Deinococcales</taxon>
        <taxon>Deinococcaceae</taxon>
        <taxon>Deinococcus</taxon>
    </lineage>
</organism>
<protein>
    <submittedName>
        <fullName evidence="2">Uncharacterized protein</fullName>
    </submittedName>
</protein>
<dbReference type="EMBL" id="BMOL01000001">
    <property type="protein sequence ID" value="GGL67514.1"/>
    <property type="molecule type" value="Genomic_DNA"/>
</dbReference>
<name>A0ABQ2FZG0_9DEIO</name>
<feature type="region of interest" description="Disordered" evidence="1">
    <location>
        <begin position="1"/>
        <end position="82"/>
    </location>
</feature>
<feature type="compositionally biased region" description="Polar residues" evidence="1">
    <location>
        <begin position="1"/>
        <end position="11"/>
    </location>
</feature>
<sequence length="82" mass="8781">MTKNPDASTPDDQSRTRQGGLPDGLGNDMSERSGYYDESETGMTDTPIGQLRESPDAVPDRPKDTDDSGTTFDADTGTGRQP</sequence>
<evidence type="ECO:0000313" key="3">
    <source>
        <dbReference type="Proteomes" id="UP000639973"/>
    </source>
</evidence>
<comment type="caution">
    <text evidence="2">The sequence shown here is derived from an EMBL/GenBank/DDBJ whole genome shotgun (WGS) entry which is preliminary data.</text>
</comment>
<keyword evidence="3" id="KW-1185">Reference proteome</keyword>
<evidence type="ECO:0000313" key="2">
    <source>
        <dbReference type="EMBL" id="GGL67514.1"/>
    </source>
</evidence>
<proteinExistence type="predicted"/>
<dbReference type="RefSeq" id="WP_188968096.1">
    <property type="nucleotide sequence ID" value="NZ_BMOL01000001.1"/>
</dbReference>
<evidence type="ECO:0000256" key="1">
    <source>
        <dbReference type="SAM" id="MobiDB-lite"/>
    </source>
</evidence>
<dbReference type="Proteomes" id="UP000639973">
    <property type="component" value="Unassembled WGS sequence"/>
</dbReference>
<gene>
    <name evidence="2" type="ORF">GCM10010840_01890</name>
</gene>
<reference evidence="3" key="1">
    <citation type="journal article" date="2019" name="Int. J. Syst. Evol. Microbiol.">
        <title>The Global Catalogue of Microorganisms (GCM) 10K type strain sequencing project: providing services to taxonomists for standard genome sequencing and annotation.</title>
        <authorList>
            <consortium name="The Broad Institute Genomics Platform"/>
            <consortium name="The Broad Institute Genome Sequencing Center for Infectious Disease"/>
            <person name="Wu L."/>
            <person name="Ma J."/>
        </authorList>
    </citation>
    <scope>NUCLEOTIDE SEQUENCE [LARGE SCALE GENOMIC DNA]</scope>
    <source>
        <strain evidence="3">JCM 15442</strain>
    </source>
</reference>
<feature type="compositionally biased region" description="Polar residues" evidence="1">
    <location>
        <begin position="68"/>
        <end position="82"/>
    </location>
</feature>
<feature type="compositionally biased region" description="Basic and acidic residues" evidence="1">
    <location>
        <begin position="53"/>
        <end position="66"/>
    </location>
</feature>